<gene>
    <name evidence="1" type="ORF">SAMN02982989_3361</name>
</gene>
<dbReference type="Proteomes" id="UP000192903">
    <property type="component" value="Unassembled WGS sequence"/>
</dbReference>
<reference evidence="2" key="1">
    <citation type="submission" date="2017-04" db="EMBL/GenBank/DDBJ databases">
        <authorList>
            <person name="Varghese N."/>
            <person name="Submissions S."/>
        </authorList>
    </citation>
    <scope>NUCLEOTIDE SEQUENCE [LARGE SCALE GENOMIC DNA]</scope>
    <source>
        <strain evidence="2">B4P</strain>
    </source>
</reference>
<organism evidence="1 2">
    <name type="scientific">Xaviernesmea oryzae</name>
    <dbReference type="NCBI Taxonomy" id="464029"/>
    <lineage>
        <taxon>Bacteria</taxon>
        <taxon>Pseudomonadati</taxon>
        <taxon>Pseudomonadota</taxon>
        <taxon>Alphaproteobacteria</taxon>
        <taxon>Hyphomicrobiales</taxon>
        <taxon>Rhizobiaceae</taxon>
        <taxon>Rhizobium/Agrobacterium group</taxon>
        <taxon>Xaviernesmea</taxon>
    </lineage>
</organism>
<sequence length="70" mass="7491">MASTENPSPQTSMTGGPRCPVVGWPPLKKAIWDQLIAANINSGKYLSAWELTDSIYAAALVATKEADREA</sequence>
<dbReference type="OrthoDB" id="8411009at2"/>
<accession>A0A1X7G7P7</accession>
<name>A0A1X7G7P7_9HYPH</name>
<protein>
    <submittedName>
        <fullName evidence="1">Uncharacterized protein</fullName>
    </submittedName>
</protein>
<dbReference type="STRING" id="464029.SAMN02982989_3361"/>
<evidence type="ECO:0000313" key="2">
    <source>
        <dbReference type="Proteomes" id="UP000192903"/>
    </source>
</evidence>
<dbReference type="AlphaFoldDB" id="A0A1X7G7P7"/>
<evidence type="ECO:0000313" key="1">
    <source>
        <dbReference type="EMBL" id="SMF65460.1"/>
    </source>
</evidence>
<proteinExistence type="predicted"/>
<dbReference type="RefSeq" id="WP_143531742.1">
    <property type="nucleotide sequence ID" value="NZ_FXAF01000011.1"/>
</dbReference>
<keyword evidence="2" id="KW-1185">Reference proteome</keyword>
<dbReference type="EMBL" id="FXAF01000011">
    <property type="protein sequence ID" value="SMF65460.1"/>
    <property type="molecule type" value="Genomic_DNA"/>
</dbReference>